<reference evidence="3" key="2">
    <citation type="submission" date="2020-11" db="EMBL/GenBank/DDBJ databases">
        <authorList>
            <person name="Cecchin M."/>
            <person name="Marcolungo L."/>
            <person name="Rossato M."/>
            <person name="Girolomoni L."/>
            <person name="Cosentino E."/>
            <person name="Cuine S."/>
            <person name="Li-Beisson Y."/>
            <person name="Delledonne M."/>
            <person name="Ballottari M."/>
        </authorList>
    </citation>
    <scope>NUCLEOTIDE SEQUENCE</scope>
    <source>
        <strain evidence="3">211/11P</strain>
        <tissue evidence="3">Whole cell</tissue>
    </source>
</reference>
<dbReference type="PANTHER" id="PTHR23101">
    <property type="entry name" value="RAB GDP/GTP EXCHANGE FACTOR"/>
    <property type="match status" value="1"/>
</dbReference>
<evidence type="ECO:0000256" key="1">
    <source>
        <dbReference type="SAM" id="MobiDB-lite"/>
    </source>
</evidence>
<dbReference type="InterPro" id="IPR037191">
    <property type="entry name" value="VPS9_dom_sf"/>
</dbReference>
<feature type="compositionally biased region" description="Gly residues" evidence="1">
    <location>
        <begin position="296"/>
        <end position="312"/>
    </location>
</feature>
<feature type="compositionally biased region" description="Basic and acidic residues" evidence="1">
    <location>
        <begin position="838"/>
        <end position="855"/>
    </location>
</feature>
<dbReference type="Pfam" id="PF02204">
    <property type="entry name" value="VPS9"/>
    <property type="match status" value="1"/>
</dbReference>
<reference evidence="3" key="1">
    <citation type="journal article" date="2019" name="Plant J.">
        <title>Chlorella vulgaris genome assembly and annotation reveals the molecular basis for metabolic acclimation to high light conditions.</title>
        <authorList>
            <person name="Cecchin M."/>
            <person name="Marcolungo L."/>
            <person name="Rossato M."/>
            <person name="Girolomoni L."/>
            <person name="Cosentino E."/>
            <person name="Cuine S."/>
            <person name="Li-Beisson Y."/>
            <person name="Delledonne M."/>
            <person name="Ballottari M."/>
        </authorList>
    </citation>
    <scope>NUCLEOTIDE SEQUENCE</scope>
    <source>
        <strain evidence="3">211/11P</strain>
    </source>
</reference>
<feature type="compositionally biased region" description="Low complexity" evidence="1">
    <location>
        <begin position="622"/>
        <end position="632"/>
    </location>
</feature>
<dbReference type="Gene3D" id="1.20.1050.80">
    <property type="entry name" value="VPS9 domain"/>
    <property type="match status" value="1"/>
</dbReference>
<dbReference type="InterPro" id="IPR045046">
    <property type="entry name" value="Vps9-like"/>
</dbReference>
<feature type="region of interest" description="Disordered" evidence="1">
    <location>
        <begin position="680"/>
        <end position="773"/>
    </location>
</feature>
<feature type="compositionally biased region" description="Low complexity" evidence="1">
    <location>
        <begin position="692"/>
        <end position="729"/>
    </location>
</feature>
<evidence type="ECO:0000313" key="3">
    <source>
        <dbReference type="EMBL" id="KAI3435552.1"/>
    </source>
</evidence>
<dbReference type="OrthoDB" id="300289at2759"/>
<dbReference type="GO" id="GO:0031267">
    <property type="term" value="F:small GTPase binding"/>
    <property type="evidence" value="ECO:0007669"/>
    <property type="project" value="TreeGrafter"/>
</dbReference>
<dbReference type="Gene3D" id="1.10.246.120">
    <property type="match status" value="1"/>
</dbReference>
<name>A0A9D4TUW5_CHLVU</name>
<dbReference type="AlphaFoldDB" id="A0A9D4TUW5"/>
<comment type="caution">
    <text evidence="3">The sequence shown here is derived from an EMBL/GenBank/DDBJ whole genome shotgun (WGS) entry which is preliminary data.</text>
</comment>
<dbReference type="Pfam" id="PF18151">
    <property type="entry name" value="DUF5601"/>
    <property type="match status" value="1"/>
</dbReference>
<evidence type="ECO:0000313" key="4">
    <source>
        <dbReference type="Proteomes" id="UP001055712"/>
    </source>
</evidence>
<feature type="region of interest" description="Disordered" evidence="1">
    <location>
        <begin position="806"/>
        <end position="872"/>
    </location>
</feature>
<dbReference type="PROSITE" id="PS51205">
    <property type="entry name" value="VPS9"/>
    <property type="match status" value="1"/>
</dbReference>
<feature type="region of interest" description="Disordered" evidence="1">
    <location>
        <begin position="353"/>
        <end position="374"/>
    </location>
</feature>
<dbReference type="InterPro" id="IPR041545">
    <property type="entry name" value="DUF5601"/>
</dbReference>
<sequence length="872" mass="89934">MAAPELRRGLSFTDFLAKMKAPAAADLVRNIKSFIRQFEERSPGQAVDPEADSAQVQAFLSQSELQFQQHPVWRGCQPEVLDQAVEGLEKYVMSKVWRQTFAVWQEDRERDERYQRLMQALGFVELPALMGSEVHPDSSLLEQAQGELLKMDRYKAPRDKLLCLVNVKTMVENIVQLAARAGANIGGADAFFPVFLFVAIRSRLPHLAANVEYIRRFRSRPRLTGQFDFMLCQLESVSMFLDTVNYEHLGVDQHTFLAHLAAAGIPEAHLELSRMQQQQQQQQQQAPADADLGADYGNGGGNGNGNGGGGSIGLLAQTPPPGGGRGAAAAAPGADDVLAGLQLSDDCRLLPSSEARSTSSTAHAGGGAGSGASGARLAAAPAALGTGAAAGAGGCDEQVGEGEQGSPLPADGLAAPSPTLLEPGSCAGRVGGGGGEVQQELSFEEEEEVGALQQDSDTAAGQGRQQQEQEHQMTQQQQQQQRQQQQYAEPVLIEEMVGEGARHVLAAEASGQLQGRYPYMYAAAEDLALADVQAVLLGYKELLLRYEALSRSLQQQLGLEGGDGSTAAAGSGGLGRGGEASAALLPVVHGQAGSADCSPPGLRDVSPAAKWSPGGILQRIASSRGPGRTSTPPRRRSDEGGAVGSAQEEGQGRGAGRVAPLFRLSPSKQGAGQQRAFFPALFGSGASGGSGSPQSPAGRSPPQASQAQQASSPAPQQQPHAAPVPVPAGRDGGGRSTSQPDVPSAGLVQQQQAAAQGDAGTPEPSFADHLAGSPLAAQSSGLVAAAAAAGDRVTDLELAAPAADSLTETAPAASDVDAGDASLPTAAEGGAGQASCTDAEHSNDQERQQLAKELDAAPSGHENAAAKGLVDG</sequence>
<accession>A0A9D4TUW5</accession>
<keyword evidence="4" id="KW-1185">Reference proteome</keyword>
<feature type="region of interest" description="Disordered" evidence="1">
    <location>
        <begin position="386"/>
        <end position="486"/>
    </location>
</feature>
<dbReference type="GO" id="GO:0030139">
    <property type="term" value="C:endocytic vesicle"/>
    <property type="evidence" value="ECO:0007669"/>
    <property type="project" value="TreeGrafter"/>
</dbReference>
<dbReference type="GO" id="GO:0016192">
    <property type="term" value="P:vesicle-mediated transport"/>
    <property type="evidence" value="ECO:0007669"/>
    <property type="project" value="InterPro"/>
</dbReference>
<dbReference type="SMART" id="SM00167">
    <property type="entry name" value="VPS9"/>
    <property type="match status" value="1"/>
</dbReference>
<feature type="region of interest" description="Disordered" evidence="1">
    <location>
        <begin position="593"/>
        <end position="655"/>
    </location>
</feature>
<dbReference type="GO" id="GO:0005829">
    <property type="term" value="C:cytosol"/>
    <property type="evidence" value="ECO:0007669"/>
    <property type="project" value="TreeGrafter"/>
</dbReference>
<dbReference type="EMBL" id="SIDB01000002">
    <property type="protein sequence ID" value="KAI3435552.1"/>
    <property type="molecule type" value="Genomic_DNA"/>
</dbReference>
<proteinExistence type="predicted"/>
<dbReference type="SUPFAM" id="SSF109993">
    <property type="entry name" value="VPS9 domain"/>
    <property type="match status" value="1"/>
</dbReference>
<feature type="compositionally biased region" description="Low complexity" evidence="1">
    <location>
        <begin position="276"/>
        <end position="285"/>
    </location>
</feature>
<gene>
    <name evidence="3" type="ORF">D9Q98_001617</name>
</gene>
<feature type="domain" description="VPS9" evidence="2">
    <location>
        <begin position="108"/>
        <end position="250"/>
    </location>
</feature>
<dbReference type="GO" id="GO:0005085">
    <property type="term" value="F:guanyl-nucleotide exchange factor activity"/>
    <property type="evidence" value="ECO:0007669"/>
    <property type="project" value="InterPro"/>
</dbReference>
<evidence type="ECO:0000259" key="2">
    <source>
        <dbReference type="PROSITE" id="PS51205"/>
    </source>
</evidence>
<organism evidence="3 4">
    <name type="scientific">Chlorella vulgaris</name>
    <name type="common">Green alga</name>
    <dbReference type="NCBI Taxonomy" id="3077"/>
    <lineage>
        <taxon>Eukaryota</taxon>
        <taxon>Viridiplantae</taxon>
        <taxon>Chlorophyta</taxon>
        <taxon>core chlorophytes</taxon>
        <taxon>Trebouxiophyceae</taxon>
        <taxon>Chlorellales</taxon>
        <taxon>Chlorellaceae</taxon>
        <taxon>Chlorella clade</taxon>
        <taxon>Chlorella</taxon>
    </lineage>
</organism>
<feature type="region of interest" description="Disordered" evidence="1">
    <location>
        <begin position="271"/>
        <end position="331"/>
    </location>
</feature>
<feature type="compositionally biased region" description="Low complexity" evidence="1">
    <location>
        <begin position="461"/>
        <end position="486"/>
    </location>
</feature>
<dbReference type="PANTHER" id="PTHR23101:SF25">
    <property type="entry name" value="GTPASE-ACTIVATING PROTEIN AND VPS9 DOMAIN-CONTAINING PROTEIN 1"/>
    <property type="match status" value="1"/>
</dbReference>
<protein>
    <recommendedName>
        <fullName evidence="2">VPS9 domain-containing protein</fullName>
    </recommendedName>
</protein>
<dbReference type="Proteomes" id="UP001055712">
    <property type="component" value="Unassembled WGS sequence"/>
</dbReference>
<dbReference type="InterPro" id="IPR003123">
    <property type="entry name" value="VPS9"/>
</dbReference>